<dbReference type="GO" id="GO:0015221">
    <property type="term" value="F:lipopolysaccharide transmembrane transporter activity"/>
    <property type="evidence" value="ECO:0007669"/>
    <property type="project" value="InterPro"/>
</dbReference>
<dbReference type="EMBL" id="SVBY01000004">
    <property type="protein sequence ID" value="MBE6091735.1"/>
    <property type="molecule type" value="Genomic_DNA"/>
</dbReference>
<evidence type="ECO:0000256" key="4">
    <source>
        <dbReference type="ARBA" id="ARBA00022989"/>
    </source>
</evidence>
<evidence type="ECO:0000256" key="6">
    <source>
        <dbReference type="SAM" id="SignalP"/>
    </source>
</evidence>
<keyword evidence="2" id="KW-0997">Cell inner membrane</keyword>
<dbReference type="PANTHER" id="PTHR37481">
    <property type="entry name" value="LIPOPOLYSACCHARIDE EXPORT SYSTEM PROTEIN LPTC"/>
    <property type="match status" value="1"/>
</dbReference>
<evidence type="ECO:0000256" key="1">
    <source>
        <dbReference type="ARBA" id="ARBA00022475"/>
    </source>
</evidence>
<sequence length="184" mass="20058">MSKMRKGLIAAAIAAFAALVVWAVVTVPETPDLPETPAESNKTMSYDGNEISEERNGRKIWDLTAEHIDVNIETRDAVLEKLQGHFYAEDGRVVEVKAGKGTYAEGTKDIVLSDNVEIKNSDGAQLTCDELRWDAQKEILAAIGNAKAVKEDMLATGDRIESSDGFNKIKISGKAHLRRGGETK</sequence>
<dbReference type="PANTHER" id="PTHR37481:SF1">
    <property type="entry name" value="LIPOPOLYSACCHARIDE EXPORT SYSTEM PROTEIN LPTC"/>
    <property type="match status" value="1"/>
</dbReference>
<dbReference type="Pfam" id="PF06835">
    <property type="entry name" value="LptC"/>
    <property type="match status" value="1"/>
</dbReference>
<feature type="signal peptide" evidence="6">
    <location>
        <begin position="1"/>
        <end position="23"/>
    </location>
</feature>
<keyword evidence="4" id="KW-1133">Transmembrane helix</keyword>
<dbReference type="GO" id="GO:0005886">
    <property type="term" value="C:plasma membrane"/>
    <property type="evidence" value="ECO:0007669"/>
    <property type="project" value="InterPro"/>
</dbReference>
<keyword evidence="6" id="KW-0732">Signal</keyword>
<gene>
    <name evidence="7" type="primary">lptC</name>
    <name evidence="7" type="ORF">E7201_00935</name>
</gene>
<dbReference type="AlphaFoldDB" id="A0A927WLA2"/>
<dbReference type="GO" id="GO:0017089">
    <property type="term" value="F:glycolipid transfer activity"/>
    <property type="evidence" value="ECO:0007669"/>
    <property type="project" value="TreeGrafter"/>
</dbReference>
<evidence type="ECO:0000313" key="8">
    <source>
        <dbReference type="Proteomes" id="UP000761380"/>
    </source>
</evidence>
<evidence type="ECO:0000256" key="3">
    <source>
        <dbReference type="ARBA" id="ARBA00022692"/>
    </source>
</evidence>
<reference evidence="7" key="1">
    <citation type="submission" date="2019-04" db="EMBL/GenBank/DDBJ databases">
        <title>Evolution of Biomass-Degrading Anaerobic Consortia Revealed by Metagenomics.</title>
        <authorList>
            <person name="Peng X."/>
        </authorList>
    </citation>
    <scope>NUCLEOTIDE SEQUENCE</scope>
    <source>
        <strain evidence="7">SIG240</strain>
    </source>
</reference>
<evidence type="ECO:0000256" key="5">
    <source>
        <dbReference type="ARBA" id="ARBA00023136"/>
    </source>
</evidence>
<dbReference type="Gene3D" id="2.60.450.10">
    <property type="entry name" value="Lipopolysaccharide (LPS) transport protein A like domain"/>
    <property type="match status" value="1"/>
</dbReference>
<dbReference type="Proteomes" id="UP000761380">
    <property type="component" value="Unassembled WGS sequence"/>
</dbReference>
<dbReference type="InterPro" id="IPR052363">
    <property type="entry name" value="LPS_export_LptC"/>
</dbReference>
<name>A0A927WLA2_SELRU</name>
<dbReference type="RefSeq" id="WP_303816193.1">
    <property type="nucleotide sequence ID" value="NZ_CAMOFN010000024.1"/>
</dbReference>
<accession>A0A927WLA2</accession>
<protein>
    <submittedName>
        <fullName evidence="7">LPS export ABC transporter periplasmic protein LptC</fullName>
    </submittedName>
</protein>
<dbReference type="InterPro" id="IPR026265">
    <property type="entry name" value="LptC"/>
</dbReference>
<dbReference type="InterPro" id="IPR010664">
    <property type="entry name" value="LipoPS_assembly_LptC-rel"/>
</dbReference>
<dbReference type="NCBIfam" id="TIGR04409">
    <property type="entry name" value="LptC_YrbK"/>
    <property type="match status" value="1"/>
</dbReference>
<keyword evidence="3" id="KW-0812">Transmembrane</keyword>
<evidence type="ECO:0000256" key="2">
    <source>
        <dbReference type="ARBA" id="ARBA00022519"/>
    </source>
</evidence>
<evidence type="ECO:0000313" key="7">
    <source>
        <dbReference type="EMBL" id="MBE6091735.1"/>
    </source>
</evidence>
<organism evidence="7 8">
    <name type="scientific">Selenomonas ruminantium</name>
    <dbReference type="NCBI Taxonomy" id="971"/>
    <lineage>
        <taxon>Bacteria</taxon>
        <taxon>Bacillati</taxon>
        <taxon>Bacillota</taxon>
        <taxon>Negativicutes</taxon>
        <taxon>Selenomonadales</taxon>
        <taxon>Selenomonadaceae</taxon>
        <taxon>Selenomonas</taxon>
    </lineage>
</organism>
<keyword evidence="5" id="KW-0472">Membrane</keyword>
<feature type="chain" id="PRO_5037755983" evidence="6">
    <location>
        <begin position="24"/>
        <end position="184"/>
    </location>
</feature>
<comment type="caution">
    <text evidence="7">The sequence shown here is derived from an EMBL/GenBank/DDBJ whole genome shotgun (WGS) entry which is preliminary data.</text>
</comment>
<dbReference type="GO" id="GO:0030288">
    <property type="term" value="C:outer membrane-bounded periplasmic space"/>
    <property type="evidence" value="ECO:0007669"/>
    <property type="project" value="TreeGrafter"/>
</dbReference>
<proteinExistence type="predicted"/>
<keyword evidence="1" id="KW-1003">Cell membrane</keyword>